<dbReference type="EMBL" id="JARPOI010000012">
    <property type="protein sequence ID" value="KAJ9166122.1"/>
    <property type="molecule type" value="Genomic_DNA"/>
</dbReference>
<comment type="catalytic activity">
    <reaction evidence="5">
        <text>an anthocyanidin + UDP-alpha-D-glucose + H(+) = an anthocyanidin 3-O-beta-D-glucoside + UDP</text>
        <dbReference type="Rhea" id="RHEA:20093"/>
        <dbReference type="ChEBI" id="CHEBI:15378"/>
        <dbReference type="ChEBI" id="CHEBI:16307"/>
        <dbReference type="ChEBI" id="CHEBI:58223"/>
        <dbReference type="ChEBI" id="CHEBI:58885"/>
        <dbReference type="ChEBI" id="CHEBI:143576"/>
        <dbReference type="EC" id="2.4.1.115"/>
    </reaction>
</comment>
<evidence type="ECO:0000256" key="4">
    <source>
        <dbReference type="ARBA" id="ARBA00022679"/>
    </source>
</evidence>
<evidence type="ECO:0000256" key="3">
    <source>
        <dbReference type="ARBA" id="ARBA00022676"/>
    </source>
</evidence>
<comment type="similarity">
    <text evidence="2 6">Belongs to the UDP-glycosyltransferase family.</text>
</comment>
<dbReference type="EC" id="2.4.1.-" evidence="7"/>
<organism evidence="8 9">
    <name type="scientific">Hevea brasiliensis</name>
    <name type="common">Para rubber tree</name>
    <name type="synonym">Siphonia brasiliensis</name>
    <dbReference type="NCBI Taxonomy" id="3981"/>
    <lineage>
        <taxon>Eukaryota</taxon>
        <taxon>Viridiplantae</taxon>
        <taxon>Streptophyta</taxon>
        <taxon>Embryophyta</taxon>
        <taxon>Tracheophyta</taxon>
        <taxon>Spermatophyta</taxon>
        <taxon>Magnoliopsida</taxon>
        <taxon>eudicotyledons</taxon>
        <taxon>Gunneridae</taxon>
        <taxon>Pentapetalae</taxon>
        <taxon>rosids</taxon>
        <taxon>fabids</taxon>
        <taxon>Malpighiales</taxon>
        <taxon>Euphorbiaceae</taxon>
        <taxon>Crotonoideae</taxon>
        <taxon>Micrandreae</taxon>
        <taxon>Hevea</taxon>
    </lineage>
</organism>
<evidence type="ECO:0000313" key="9">
    <source>
        <dbReference type="Proteomes" id="UP001174677"/>
    </source>
</evidence>
<protein>
    <recommendedName>
        <fullName evidence="7">Glycosyltransferase</fullName>
        <ecNumber evidence="7">2.4.1.-</ecNumber>
    </recommendedName>
</protein>
<keyword evidence="4 6" id="KW-0808">Transferase</keyword>
<dbReference type="PROSITE" id="PS00375">
    <property type="entry name" value="UDPGT"/>
    <property type="match status" value="1"/>
</dbReference>
<evidence type="ECO:0000256" key="7">
    <source>
        <dbReference type="RuleBase" id="RU362057"/>
    </source>
</evidence>
<dbReference type="Proteomes" id="UP001174677">
    <property type="component" value="Chromosome 12"/>
</dbReference>
<dbReference type="CDD" id="cd03784">
    <property type="entry name" value="GT1_Gtf-like"/>
    <property type="match status" value="1"/>
</dbReference>
<dbReference type="InterPro" id="IPR002213">
    <property type="entry name" value="UDP_glucos_trans"/>
</dbReference>
<keyword evidence="9" id="KW-1185">Reference proteome</keyword>
<dbReference type="PANTHER" id="PTHR48046">
    <property type="entry name" value="UDP-GLYCOSYLTRANSFERASE 72E1"/>
    <property type="match status" value="1"/>
</dbReference>
<comment type="pathway">
    <text evidence="1">Pigment biosynthesis; anthocyanin biosynthesis.</text>
</comment>
<comment type="caution">
    <text evidence="8">The sequence shown here is derived from an EMBL/GenBank/DDBJ whole genome shotgun (WGS) entry which is preliminary data.</text>
</comment>
<reference evidence="8 9" key="1">
    <citation type="journal article" date="2023" name="Plant Biotechnol. J.">
        <title>Chromosome-level wild Hevea brasiliensis genome provides new tools for genomic-assisted breeding and valuable loci to elevate rubber yield.</title>
        <authorList>
            <person name="Cheng H."/>
            <person name="Song X."/>
            <person name="Hu Y."/>
            <person name="Wu T."/>
            <person name="Yang Q."/>
            <person name="An Z."/>
            <person name="Feng S."/>
            <person name="Deng Z."/>
            <person name="Wu W."/>
            <person name="Zeng X."/>
            <person name="Tu M."/>
            <person name="Wang X."/>
            <person name="Huang H."/>
        </authorList>
    </citation>
    <scope>NUCLEOTIDE SEQUENCE [LARGE SCALE GENOMIC DNA]</scope>
    <source>
        <strain evidence="8">MT/VB/25A 57/8</strain>
    </source>
</reference>
<name>A0ABQ9LFW3_HEVBR</name>
<dbReference type="Pfam" id="PF00201">
    <property type="entry name" value="UDPGT"/>
    <property type="match status" value="1"/>
</dbReference>
<gene>
    <name evidence="8" type="ORF">P3X46_020912</name>
</gene>
<proteinExistence type="inferred from homology"/>
<accession>A0ABQ9LFW3</accession>
<dbReference type="InterPro" id="IPR035595">
    <property type="entry name" value="UDP_glycos_trans_CS"/>
</dbReference>
<sequence length="477" mass="52149">MMVAETTKPHVSLLPSPGLGHIIPLFELAKRLVIHHDFHVSFLVITTNEASAAQEQLLRSPTLPSGLDIVELPPVDVFAITTDDTLVLTRICVIVEESLKSLKSVLVELGNPKALVIDLFCTQAFEVCGELSIPVYSFCTASTALLTLSLYLPTLDREVDGEFVDLPEPIKVPGCIPIRTEDLLDQIKNRKIDEYKWYLLHVSRLPLAAGILLNSWEDLEPVGLKAVRENSFFKQIPTPRVHPVGPLIKQEETTTAAASNIECLAWLDKQPPGSVLFVALGSGGTLTAEQLTELAWGLELSQQRFILVVLSPTNSSASATFFNVGSDVNDPKAYLPEGFFERIEERGLVVPSWAPQGLVLKHPSTGAFLSHCGWNSTLESVTYGVPMIAWPLYAEQRINATILAEEVGVAIKPAVGEGKTTVGRKEIERVVKLVIEGEEGKLMRTRALKLQESAAKALDICGSSHDSLARVAKEWKA</sequence>
<evidence type="ECO:0000313" key="8">
    <source>
        <dbReference type="EMBL" id="KAJ9166122.1"/>
    </source>
</evidence>
<evidence type="ECO:0000256" key="6">
    <source>
        <dbReference type="RuleBase" id="RU003718"/>
    </source>
</evidence>
<dbReference type="PANTHER" id="PTHR48046:SF4">
    <property type="entry name" value="GLYCOSYLTRANSFERASE"/>
    <property type="match status" value="1"/>
</dbReference>
<dbReference type="SUPFAM" id="SSF53756">
    <property type="entry name" value="UDP-Glycosyltransferase/glycogen phosphorylase"/>
    <property type="match status" value="1"/>
</dbReference>
<evidence type="ECO:0000256" key="2">
    <source>
        <dbReference type="ARBA" id="ARBA00009995"/>
    </source>
</evidence>
<evidence type="ECO:0000256" key="1">
    <source>
        <dbReference type="ARBA" id="ARBA00004935"/>
    </source>
</evidence>
<dbReference type="Gene3D" id="3.40.50.2000">
    <property type="entry name" value="Glycogen Phosphorylase B"/>
    <property type="match status" value="2"/>
</dbReference>
<keyword evidence="3 6" id="KW-0328">Glycosyltransferase</keyword>
<evidence type="ECO:0000256" key="5">
    <source>
        <dbReference type="ARBA" id="ARBA00047606"/>
    </source>
</evidence>